<evidence type="ECO:0000313" key="2">
    <source>
        <dbReference type="EMBL" id="CAE6342564.1"/>
    </source>
</evidence>
<accession>A0A8H2W6U5</accession>
<protein>
    <submittedName>
        <fullName evidence="2">Uncharacterized protein</fullName>
    </submittedName>
</protein>
<name>A0A8H2W6U5_9AGAM</name>
<sequence>MSAIFTISDYTCAPATITYDDDDNLINVVMNLGSKGTYTYKTDNNPSGNLHPFAGQIFYNDIDTVSPGDYAVAYNDRIVAKKSNEGDGDWSISQRKTEPRRPKAPASSAGDY</sequence>
<dbReference type="AlphaFoldDB" id="A0A8H2W6U5"/>
<evidence type="ECO:0000256" key="1">
    <source>
        <dbReference type="SAM" id="MobiDB-lite"/>
    </source>
</evidence>
<feature type="region of interest" description="Disordered" evidence="1">
    <location>
        <begin position="83"/>
        <end position="112"/>
    </location>
</feature>
<evidence type="ECO:0000313" key="3">
    <source>
        <dbReference type="Proteomes" id="UP000663846"/>
    </source>
</evidence>
<proteinExistence type="predicted"/>
<dbReference type="OrthoDB" id="3132444at2759"/>
<comment type="caution">
    <text evidence="2">The sequence shown here is derived from an EMBL/GenBank/DDBJ whole genome shotgun (WGS) entry which is preliminary data.</text>
</comment>
<dbReference type="Proteomes" id="UP000663846">
    <property type="component" value="Unassembled WGS sequence"/>
</dbReference>
<gene>
    <name evidence="2" type="ORF">RDB_LOCUS5053</name>
</gene>
<dbReference type="EMBL" id="CAJMWS010000027">
    <property type="protein sequence ID" value="CAE6342564.1"/>
    <property type="molecule type" value="Genomic_DNA"/>
</dbReference>
<reference evidence="2" key="1">
    <citation type="submission" date="2021-01" db="EMBL/GenBank/DDBJ databases">
        <authorList>
            <person name="Kaushik A."/>
        </authorList>
    </citation>
    <scope>NUCLEOTIDE SEQUENCE</scope>
    <source>
        <strain evidence="2">AG1-1C</strain>
    </source>
</reference>
<organism evidence="2 3">
    <name type="scientific">Rhizoctonia solani</name>
    <dbReference type="NCBI Taxonomy" id="456999"/>
    <lineage>
        <taxon>Eukaryota</taxon>
        <taxon>Fungi</taxon>
        <taxon>Dikarya</taxon>
        <taxon>Basidiomycota</taxon>
        <taxon>Agaricomycotina</taxon>
        <taxon>Agaricomycetes</taxon>
        <taxon>Cantharellales</taxon>
        <taxon>Ceratobasidiaceae</taxon>
        <taxon>Rhizoctonia</taxon>
    </lineage>
</organism>